<evidence type="ECO:0000256" key="2">
    <source>
        <dbReference type="ARBA" id="ARBA00005102"/>
    </source>
</evidence>
<organism evidence="7 8">
    <name type="scientific">Kribbella jiaozuonensis</name>
    <dbReference type="NCBI Taxonomy" id="2575441"/>
    <lineage>
        <taxon>Bacteria</taxon>
        <taxon>Bacillati</taxon>
        <taxon>Actinomycetota</taxon>
        <taxon>Actinomycetes</taxon>
        <taxon>Propionibacteriales</taxon>
        <taxon>Kribbellaceae</taxon>
        <taxon>Kribbella</taxon>
    </lineage>
</organism>
<dbReference type="PANTHER" id="PTHR31438:SF1">
    <property type="entry name" value="LYSINE N-ACYLTRANSFERASE C17G9.06C-RELATED"/>
    <property type="match status" value="1"/>
</dbReference>
<evidence type="ECO:0000256" key="5">
    <source>
        <dbReference type="ARBA" id="ARBA00031122"/>
    </source>
</evidence>
<sequence length="181" mass="20452">MRCDIRPMLHLDNGFDLRPADSSDAARIALWMAQPHIRQWWHQDWSVERWAQELEQQSAGEHSVPCVVAVDAEDFGYVELYRVRHDRLAEYYSSGEHDWGVHVAIGEVTRVGRGVGRRLLRALADALLVADPACERVVAEPDVQNIPSVRAFVAAGFDRVGELQLPDKTAVLMVRARTVED</sequence>
<dbReference type="Gene3D" id="3.40.630.30">
    <property type="match status" value="1"/>
</dbReference>
<dbReference type="InterPro" id="IPR019432">
    <property type="entry name" value="Acyltransferase_MbtK/IucB-like"/>
</dbReference>
<evidence type="ECO:0000313" key="7">
    <source>
        <dbReference type="EMBL" id="TKK79833.1"/>
    </source>
</evidence>
<dbReference type="EMBL" id="SZPZ01000002">
    <property type="protein sequence ID" value="TKK79833.1"/>
    <property type="molecule type" value="Genomic_DNA"/>
</dbReference>
<dbReference type="OrthoDB" id="9087497at2"/>
<proteinExistence type="predicted"/>
<keyword evidence="4" id="KW-0046">Antibiotic resistance</keyword>
<dbReference type="PROSITE" id="PS51186">
    <property type="entry name" value="GNAT"/>
    <property type="match status" value="1"/>
</dbReference>
<reference evidence="7 8" key="1">
    <citation type="submission" date="2019-04" db="EMBL/GenBank/DDBJ databases">
        <title>Kribbella sp. NEAU-THZ 27 nov., a novel actinomycete isolated from soil.</title>
        <authorList>
            <person name="Duan L."/>
        </authorList>
    </citation>
    <scope>NUCLEOTIDE SEQUENCE [LARGE SCALE GENOMIC DNA]</scope>
    <source>
        <strain evidence="8">NEAU-THZ27</strain>
    </source>
</reference>
<feature type="domain" description="N-acetyltransferase" evidence="6">
    <location>
        <begin position="15"/>
        <end position="178"/>
    </location>
</feature>
<dbReference type="GO" id="GO:0046677">
    <property type="term" value="P:response to antibiotic"/>
    <property type="evidence" value="ECO:0007669"/>
    <property type="project" value="UniProtKB-KW"/>
</dbReference>
<dbReference type="GO" id="GO:0019290">
    <property type="term" value="P:siderophore biosynthetic process"/>
    <property type="evidence" value="ECO:0007669"/>
    <property type="project" value="InterPro"/>
</dbReference>
<dbReference type="Proteomes" id="UP000305836">
    <property type="component" value="Unassembled WGS sequence"/>
</dbReference>
<dbReference type="PANTHER" id="PTHR31438">
    <property type="entry name" value="LYSINE N-ACYLTRANSFERASE C17G9.06C-RELATED"/>
    <property type="match status" value="1"/>
</dbReference>
<dbReference type="SMART" id="SM01006">
    <property type="entry name" value="AlcB"/>
    <property type="match status" value="1"/>
</dbReference>
<keyword evidence="8" id="KW-1185">Reference proteome</keyword>
<dbReference type="InterPro" id="IPR016181">
    <property type="entry name" value="Acyl_CoA_acyltransferase"/>
</dbReference>
<dbReference type="InterPro" id="IPR000182">
    <property type="entry name" value="GNAT_dom"/>
</dbReference>
<keyword evidence="7" id="KW-0808">Transferase</keyword>
<comment type="caution">
    <text evidence="7">The sequence shown here is derived from an EMBL/GenBank/DDBJ whole genome shotgun (WGS) entry which is preliminary data.</text>
</comment>
<dbReference type="Pfam" id="PF13523">
    <property type="entry name" value="Acetyltransf_8"/>
    <property type="match status" value="1"/>
</dbReference>
<comment type="function">
    <text evidence="1">Acyltransferase required for the direct transfer of medium- to long-chain fatty acyl moieties from a carrier protein (MbtL) on to the epsilon-amino group of lysine residue in the mycobactin core.</text>
</comment>
<evidence type="ECO:0000313" key="8">
    <source>
        <dbReference type="Proteomes" id="UP000305836"/>
    </source>
</evidence>
<evidence type="ECO:0000256" key="3">
    <source>
        <dbReference type="ARBA" id="ARBA00020586"/>
    </source>
</evidence>
<evidence type="ECO:0000256" key="4">
    <source>
        <dbReference type="ARBA" id="ARBA00023251"/>
    </source>
</evidence>
<gene>
    <name evidence="7" type="ORF">FDA38_15810</name>
</gene>
<name>A0A4V5UX97_9ACTN</name>
<dbReference type="GO" id="GO:0016410">
    <property type="term" value="F:N-acyltransferase activity"/>
    <property type="evidence" value="ECO:0007669"/>
    <property type="project" value="TreeGrafter"/>
</dbReference>
<dbReference type="SUPFAM" id="SSF55729">
    <property type="entry name" value="Acyl-CoA N-acyltransferases (Nat)"/>
    <property type="match status" value="1"/>
</dbReference>
<dbReference type="AlphaFoldDB" id="A0A4V5UX97"/>
<protein>
    <recommendedName>
        <fullName evidence="3">Lysine N-acyltransferase MbtK</fullName>
    </recommendedName>
    <alternativeName>
        <fullName evidence="5">Mycobactin synthase protein K</fullName>
    </alternativeName>
</protein>
<comment type="pathway">
    <text evidence="2">Siderophore biosynthesis; mycobactin biosynthesis.</text>
</comment>
<evidence type="ECO:0000256" key="1">
    <source>
        <dbReference type="ARBA" id="ARBA00003818"/>
    </source>
</evidence>
<evidence type="ECO:0000259" key="6">
    <source>
        <dbReference type="PROSITE" id="PS51186"/>
    </source>
</evidence>
<accession>A0A4V5UX97</accession>
<dbReference type="UniPathway" id="UPA00011"/>